<dbReference type="InterPro" id="IPR036005">
    <property type="entry name" value="Creatinase/aminopeptidase-like"/>
</dbReference>
<reference evidence="3 4" key="1">
    <citation type="submission" date="2015-09" db="EMBL/GenBank/DDBJ databases">
        <title>Genome of Desulfovibrio dechloracetivorans BerOc1, a mercury methylating strain isolated from highly hydrocarbons and metals contaminated coastal sediments.</title>
        <authorList>
            <person name="Goni Urriza M."/>
            <person name="Gassie C."/>
            <person name="Bouchez O."/>
            <person name="Klopp C."/>
            <person name="Ranchou-Peyruse A."/>
            <person name="Remy G."/>
        </authorList>
    </citation>
    <scope>NUCLEOTIDE SEQUENCE [LARGE SCALE GENOMIC DNA]</scope>
    <source>
        <strain evidence="3 4">BerOc1</strain>
    </source>
</reference>
<dbReference type="Proteomes" id="UP000181901">
    <property type="component" value="Unassembled WGS sequence"/>
</dbReference>
<protein>
    <submittedName>
        <fullName evidence="3">Putative peptidase</fullName>
        <ecNumber evidence="3">3.4.-.-</ecNumber>
    </submittedName>
</protein>
<proteinExistence type="predicted"/>
<evidence type="ECO:0000259" key="2">
    <source>
        <dbReference type="Pfam" id="PF01321"/>
    </source>
</evidence>
<dbReference type="Pfam" id="PF00557">
    <property type="entry name" value="Peptidase_M24"/>
    <property type="match status" value="1"/>
</dbReference>
<dbReference type="Pfam" id="PF01321">
    <property type="entry name" value="Creatinase_N"/>
    <property type="match status" value="1"/>
</dbReference>
<name>A0A1J5ND86_9BACT</name>
<dbReference type="PANTHER" id="PTHR46112">
    <property type="entry name" value="AMINOPEPTIDASE"/>
    <property type="match status" value="1"/>
</dbReference>
<dbReference type="EMBL" id="LKAQ01000004">
    <property type="protein sequence ID" value="OIQ49673.1"/>
    <property type="molecule type" value="Genomic_DNA"/>
</dbReference>
<dbReference type="Gene3D" id="3.90.230.10">
    <property type="entry name" value="Creatinase/methionine aminopeptidase superfamily"/>
    <property type="match status" value="1"/>
</dbReference>
<dbReference type="AlphaFoldDB" id="A0A1J5ND86"/>
<sequence length="355" mass="40196">MDKSVFEKRREDLKSEMHARGLSAMLVSLAANRYYLSGFELHDAQCNESSGWIVVTPGDDYLFTDPRYLDAARQVWDENNLCIYAARKHKEIAEFLKGRGVDALGFEPKALHLFDYDKLSENFDLTPTENIVESLRIIKDEDEIRRMDESMRLNHELFEYIEGELIPGRTEKEVAWLVEKFFREHGAQELAFSTIVGVGPNAALPHCIPGDTLLRENDMVLIDTGCRLLDYNSDQTRTFWVGDKPSDRFKKTMDQVRAAQQAAIDIIRPGLTCVEAYRAAYAVFEKDGVEALFTHGLGHGVGLETHEPPSLSRVGQGELEPGMVVTVEPGLYDPAWGGIRWEYQVLVTDDGCRVM</sequence>
<keyword evidence="3" id="KW-0378">Hydrolase</keyword>
<dbReference type="InterPro" id="IPR029149">
    <property type="entry name" value="Creatin/AminoP/Spt16_N"/>
</dbReference>
<keyword evidence="4" id="KW-1185">Reference proteome</keyword>
<evidence type="ECO:0000313" key="4">
    <source>
        <dbReference type="Proteomes" id="UP000181901"/>
    </source>
</evidence>
<evidence type="ECO:0000259" key="1">
    <source>
        <dbReference type="Pfam" id="PF00557"/>
    </source>
</evidence>
<organism evidence="3 4">
    <name type="scientific">Pseudodesulfovibrio hydrargyri</name>
    <dbReference type="NCBI Taxonomy" id="2125990"/>
    <lineage>
        <taxon>Bacteria</taxon>
        <taxon>Pseudomonadati</taxon>
        <taxon>Thermodesulfobacteriota</taxon>
        <taxon>Desulfovibrionia</taxon>
        <taxon>Desulfovibrionales</taxon>
        <taxon>Desulfovibrionaceae</taxon>
    </lineage>
</organism>
<dbReference type="Gene3D" id="3.40.350.10">
    <property type="entry name" value="Creatinase/prolidase N-terminal domain"/>
    <property type="match status" value="1"/>
</dbReference>
<dbReference type="InterPro" id="IPR050659">
    <property type="entry name" value="Peptidase_M24B"/>
</dbReference>
<feature type="domain" description="Creatinase N-terminal" evidence="2">
    <location>
        <begin position="9"/>
        <end position="138"/>
    </location>
</feature>
<dbReference type="InterPro" id="IPR001714">
    <property type="entry name" value="Pept_M24_MAP"/>
</dbReference>
<dbReference type="SUPFAM" id="SSF55920">
    <property type="entry name" value="Creatinase/aminopeptidase"/>
    <property type="match status" value="1"/>
</dbReference>
<dbReference type="OrthoDB" id="9806388at2"/>
<dbReference type="EC" id="3.4.-.-" evidence="3"/>
<gene>
    <name evidence="3" type="ORF">BerOc1_01598</name>
</gene>
<comment type="caution">
    <text evidence="3">The sequence shown here is derived from an EMBL/GenBank/DDBJ whole genome shotgun (WGS) entry which is preliminary data.</text>
</comment>
<dbReference type="GO" id="GO:0008235">
    <property type="term" value="F:metalloexopeptidase activity"/>
    <property type="evidence" value="ECO:0007669"/>
    <property type="project" value="UniProtKB-ARBA"/>
</dbReference>
<dbReference type="InterPro" id="IPR000994">
    <property type="entry name" value="Pept_M24"/>
</dbReference>
<dbReference type="PRINTS" id="PR00599">
    <property type="entry name" value="MAPEPTIDASE"/>
</dbReference>
<accession>A0A1J5ND86</accession>
<dbReference type="SUPFAM" id="SSF53092">
    <property type="entry name" value="Creatinase/prolidase N-terminal domain"/>
    <property type="match status" value="1"/>
</dbReference>
<dbReference type="RefSeq" id="WP_071545168.1">
    <property type="nucleotide sequence ID" value="NZ_LKAQ01000004.1"/>
</dbReference>
<dbReference type="CDD" id="cd01092">
    <property type="entry name" value="APP-like"/>
    <property type="match status" value="1"/>
</dbReference>
<dbReference type="InterPro" id="IPR000587">
    <property type="entry name" value="Creatinase_N"/>
</dbReference>
<dbReference type="PANTHER" id="PTHR46112:SF3">
    <property type="entry name" value="AMINOPEPTIDASE YPDF"/>
    <property type="match status" value="1"/>
</dbReference>
<feature type="domain" description="Peptidase M24" evidence="1">
    <location>
        <begin position="146"/>
        <end position="349"/>
    </location>
</feature>
<dbReference type="GO" id="GO:0004177">
    <property type="term" value="F:aminopeptidase activity"/>
    <property type="evidence" value="ECO:0007669"/>
    <property type="project" value="UniProtKB-ARBA"/>
</dbReference>
<evidence type="ECO:0000313" key="3">
    <source>
        <dbReference type="EMBL" id="OIQ49673.1"/>
    </source>
</evidence>